<keyword evidence="1" id="KW-0472">Membrane</keyword>
<protein>
    <submittedName>
        <fullName evidence="2">Uncharacterized protein</fullName>
    </submittedName>
</protein>
<keyword evidence="1" id="KW-0812">Transmembrane</keyword>
<dbReference type="EMBL" id="JAAOZC010000003">
    <property type="protein sequence ID" value="NIJ07910.1"/>
    <property type="molecule type" value="Genomic_DNA"/>
</dbReference>
<evidence type="ECO:0000256" key="1">
    <source>
        <dbReference type="SAM" id="Phobius"/>
    </source>
</evidence>
<evidence type="ECO:0000313" key="3">
    <source>
        <dbReference type="Proteomes" id="UP000727456"/>
    </source>
</evidence>
<organism evidence="2 3">
    <name type="scientific">Sphingomonas vulcanisoli</name>
    <dbReference type="NCBI Taxonomy" id="1658060"/>
    <lineage>
        <taxon>Bacteria</taxon>
        <taxon>Pseudomonadati</taxon>
        <taxon>Pseudomonadota</taxon>
        <taxon>Alphaproteobacteria</taxon>
        <taxon>Sphingomonadales</taxon>
        <taxon>Sphingomonadaceae</taxon>
        <taxon>Sphingomonas</taxon>
    </lineage>
</organism>
<proteinExistence type="predicted"/>
<feature type="transmembrane region" description="Helical" evidence="1">
    <location>
        <begin position="12"/>
        <end position="36"/>
    </location>
</feature>
<accession>A0ABX0TTV4</accession>
<keyword evidence="3" id="KW-1185">Reference proteome</keyword>
<comment type="caution">
    <text evidence="2">The sequence shown here is derived from an EMBL/GenBank/DDBJ whole genome shotgun (WGS) entry which is preliminary data.</text>
</comment>
<gene>
    <name evidence="2" type="ORF">FHS31_001520</name>
</gene>
<dbReference type="Proteomes" id="UP000727456">
    <property type="component" value="Unassembled WGS sequence"/>
</dbReference>
<evidence type="ECO:0000313" key="2">
    <source>
        <dbReference type="EMBL" id="NIJ07910.1"/>
    </source>
</evidence>
<reference evidence="2 3" key="1">
    <citation type="submission" date="2020-03" db="EMBL/GenBank/DDBJ databases">
        <title>Genomic Encyclopedia of Type Strains, Phase III (KMG-III): the genomes of soil and plant-associated and newly described type strains.</title>
        <authorList>
            <person name="Whitman W."/>
        </authorList>
    </citation>
    <scope>NUCLEOTIDE SEQUENCE [LARGE SCALE GENOMIC DNA]</scope>
    <source>
        <strain evidence="2 3">CECT 8804</strain>
    </source>
</reference>
<keyword evidence="1" id="KW-1133">Transmembrane helix</keyword>
<name>A0ABX0TTV4_9SPHN</name>
<dbReference type="RefSeq" id="WP_279587887.1">
    <property type="nucleotide sequence ID" value="NZ_JAAOZC010000003.1"/>
</dbReference>
<sequence length="40" mass="4159">MIVRLGNAALNMLIASTVVMSVMALGLAIAICLWPHGPLP</sequence>